<dbReference type="RefSeq" id="WP_188795462.1">
    <property type="nucleotide sequence ID" value="NZ_BMJA01000002.1"/>
</dbReference>
<evidence type="ECO:0008006" key="4">
    <source>
        <dbReference type="Google" id="ProtNLM"/>
    </source>
</evidence>
<feature type="signal peptide" evidence="1">
    <location>
        <begin position="1"/>
        <end position="22"/>
    </location>
</feature>
<accession>A0ABQ1GBQ6</accession>
<evidence type="ECO:0000256" key="1">
    <source>
        <dbReference type="SAM" id="SignalP"/>
    </source>
</evidence>
<feature type="chain" id="PRO_5047286768" description="Secreted protein" evidence="1">
    <location>
        <begin position="23"/>
        <end position="122"/>
    </location>
</feature>
<organism evidence="2 3">
    <name type="scientific">Dyella nitratireducens</name>
    <dbReference type="NCBI Taxonomy" id="1849580"/>
    <lineage>
        <taxon>Bacteria</taxon>
        <taxon>Pseudomonadati</taxon>
        <taxon>Pseudomonadota</taxon>
        <taxon>Gammaproteobacteria</taxon>
        <taxon>Lysobacterales</taxon>
        <taxon>Rhodanobacteraceae</taxon>
        <taxon>Dyella</taxon>
    </lineage>
</organism>
<comment type="caution">
    <text evidence="2">The sequence shown here is derived from an EMBL/GenBank/DDBJ whole genome shotgun (WGS) entry which is preliminary data.</text>
</comment>
<dbReference type="Proteomes" id="UP000620046">
    <property type="component" value="Unassembled WGS sequence"/>
</dbReference>
<evidence type="ECO:0000313" key="3">
    <source>
        <dbReference type="Proteomes" id="UP000620046"/>
    </source>
</evidence>
<sequence>MLKVYAISAILLIAALPRVSNAASIYVVHQDGVDHAFICSACTLAEPFPDATSAGIISNWETGTGDFLGPAGQTGITHTLQPGDTVQLCNVQGCETYTESSEHILTNGTNHPFKTNTCPAGG</sequence>
<dbReference type="EMBL" id="BMJA01000002">
    <property type="protein sequence ID" value="GGA40686.1"/>
    <property type="molecule type" value="Genomic_DNA"/>
</dbReference>
<name>A0ABQ1GBQ6_9GAMM</name>
<gene>
    <name evidence="2" type="ORF">GCM10010981_32370</name>
</gene>
<keyword evidence="3" id="KW-1185">Reference proteome</keyword>
<proteinExistence type="predicted"/>
<keyword evidence="1" id="KW-0732">Signal</keyword>
<protein>
    <recommendedName>
        <fullName evidence="4">Secreted protein</fullName>
    </recommendedName>
</protein>
<evidence type="ECO:0000313" key="2">
    <source>
        <dbReference type="EMBL" id="GGA40686.1"/>
    </source>
</evidence>
<reference evidence="3" key="1">
    <citation type="journal article" date="2019" name="Int. J. Syst. Evol. Microbiol.">
        <title>The Global Catalogue of Microorganisms (GCM) 10K type strain sequencing project: providing services to taxonomists for standard genome sequencing and annotation.</title>
        <authorList>
            <consortium name="The Broad Institute Genomics Platform"/>
            <consortium name="The Broad Institute Genome Sequencing Center for Infectious Disease"/>
            <person name="Wu L."/>
            <person name="Ma J."/>
        </authorList>
    </citation>
    <scope>NUCLEOTIDE SEQUENCE [LARGE SCALE GENOMIC DNA]</scope>
    <source>
        <strain evidence="3">CGMCC 1.15439</strain>
    </source>
</reference>